<dbReference type="GO" id="GO:0006891">
    <property type="term" value="P:intra-Golgi vesicle-mediated transport"/>
    <property type="evidence" value="ECO:0007669"/>
    <property type="project" value="InterPro"/>
</dbReference>
<comment type="subcellular location">
    <subcellularLocation>
        <location evidence="1">Golgi apparatus membrane</location>
        <topology evidence="1">Peripheral membrane protein</topology>
    </subcellularLocation>
</comment>
<protein>
    <recommendedName>
        <fullName evidence="2">Conserved oligomeric Golgi complex subunit 5</fullName>
    </recommendedName>
</protein>
<dbReference type="GO" id="GO:0017119">
    <property type="term" value="C:Golgi transport complex"/>
    <property type="evidence" value="ECO:0007669"/>
    <property type="project" value="InterPro"/>
</dbReference>
<dbReference type="OrthoDB" id="18786at2759"/>
<dbReference type="InterPro" id="IPR019465">
    <property type="entry name" value="Cog5"/>
</dbReference>
<keyword evidence="3" id="KW-0333">Golgi apparatus</keyword>
<dbReference type="Proteomes" id="UP000008141">
    <property type="component" value="Unassembled WGS sequence"/>
</dbReference>
<keyword evidence="8" id="KW-1185">Reference proteome</keyword>
<evidence type="ECO:0000256" key="2">
    <source>
        <dbReference type="ARBA" id="ARBA00020974"/>
    </source>
</evidence>
<feature type="domain" description="Conserved oligomeric Golgi complex subunit 5 helical" evidence="6">
    <location>
        <begin position="182"/>
        <end position="384"/>
    </location>
</feature>
<dbReference type="RefSeq" id="XP_005845488.1">
    <property type="nucleotide sequence ID" value="XM_005845426.1"/>
</dbReference>
<dbReference type="OMA" id="MMVEYFE"/>
<keyword evidence="4" id="KW-0472">Membrane</keyword>
<dbReference type="InParanoid" id="E1ZLE3"/>
<proteinExistence type="predicted"/>
<dbReference type="AlphaFoldDB" id="E1ZLE3"/>
<evidence type="ECO:0000256" key="3">
    <source>
        <dbReference type="ARBA" id="ARBA00023034"/>
    </source>
</evidence>
<dbReference type="GeneID" id="17352645"/>
<dbReference type="InterPro" id="IPR049176">
    <property type="entry name" value="COG5_N"/>
</dbReference>
<evidence type="ECO:0000256" key="1">
    <source>
        <dbReference type="ARBA" id="ARBA00004395"/>
    </source>
</evidence>
<dbReference type="FunCoup" id="E1ZLE3">
    <property type="interactions" value="1472"/>
</dbReference>
<evidence type="ECO:0000259" key="6">
    <source>
        <dbReference type="Pfam" id="PF20649"/>
    </source>
</evidence>
<gene>
    <name evidence="7" type="ORF">CHLNCDRAFT_137169</name>
</gene>
<dbReference type="PANTHER" id="PTHR13228:SF3">
    <property type="entry name" value="CONSERVED OLIGOMERIC GOLGI COMPLEX SUBUNIT 5"/>
    <property type="match status" value="1"/>
</dbReference>
<dbReference type="InterPro" id="IPR048485">
    <property type="entry name" value="COG5_helical"/>
</dbReference>
<evidence type="ECO:0000256" key="4">
    <source>
        <dbReference type="ARBA" id="ARBA00023136"/>
    </source>
</evidence>
<dbReference type="eggNOG" id="KOG2211">
    <property type="taxonomic scope" value="Eukaryota"/>
</dbReference>
<evidence type="ECO:0000259" key="5">
    <source>
        <dbReference type="Pfam" id="PF10392"/>
    </source>
</evidence>
<dbReference type="PANTHER" id="PTHR13228">
    <property type="entry name" value="CONSERVED OLIGOMERIC GOLGI COMPLEX COMPONENT 5"/>
    <property type="match status" value="1"/>
</dbReference>
<sequence>MGKGGKTTASEEAENLLSSDRFRPFLDESFDAASFASRSLSESHTTAQAQTEQLQYGVAALDQALRSLVLHNQEDLISQTSRLAEAEAAVHRIGLSVRSLQMVAARVRAEVAEPYQQIATRTRQLKNLQATVDLLRHVIHRLKLVAKLRAQMAATDSAGILEVAKAAKLLSEIAAVDAEADLSGIEAVDADAEFLQTAAAVVRSQTEAALKAGLECLSQADVGSALQVLYNLNELQQAVAGLADQAAASFGRELAAALDPRKLSASSVAARGGPGTALPGSAAKVQEVLWEKLGGALEHLQRSAIEVWHLQRVLAKKRDPLSHVLFLDVVASRDSDPLPLERFWARANAAMADGFAAAFGTARGGFVRDSLTAGYPRLAGLLEGAAARVLRDSAVRDVAPALDGEQAASLVEAAGDFEAAYLAQSLARLSEAAAAAFPGSSRALPTAADLQKSIARVHEELKAASGSPRLALLVASTVGQALGVMAQRGEYMAATGPELRAVGAACNPSQLRNIALCNCLQEVHRSVGGMVGRLPAAAAAALAAPLAGLQAAAVEAVAPTFRALVEGMEEQLMAMHGTPAYAGPPPPPAGQPGDDATAAAAAVTDTSPYMRDLARQLAHCRLEFLTKFNPSPASPVPSVARALVERMAARLLLFALRHASLLRPLPQAGKLQLAKDLAELEAAVGQNLVPLEQLGRPARALRAFRRLLFVASGDVEGSPLLRELPRPEVLHHLYSRAPSELQSPHTRSGLTPSQYSLWLDGHSEAEALKFIRTALEACAGRAKAAEGFEESYPLMKRLAAGA</sequence>
<name>E1ZLE3_CHLVA</name>
<dbReference type="Pfam" id="PF10392">
    <property type="entry name" value="COG5_N"/>
    <property type="match status" value="1"/>
</dbReference>
<dbReference type="GO" id="GO:0000139">
    <property type="term" value="C:Golgi membrane"/>
    <property type="evidence" value="ECO:0007669"/>
    <property type="project" value="UniProtKB-SubCell"/>
</dbReference>
<evidence type="ECO:0000313" key="7">
    <source>
        <dbReference type="EMBL" id="EFN53386.1"/>
    </source>
</evidence>
<feature type="domain" description="Conserved oligomeric Golgi complex subunit 5 N-terminal" evidence="5">
    <location>
        <begin position="24"/>
        <end position="148"/>
    </location>
</feature>
<accession>E1ZLE3</accession>
<dbReference type="EMBL" id="GL433852">
    <property type="protein sequence ID" value="EFN53386.1"/>
    <property type="molecule type" value="Genomic_DNA"/>
</dbReference>
<reference evidence="7 8" key="1">
    <citation type="journal article" date="2010" name="Plant Cell">
        <title>The Chlorella variabilis NC64A genome reveals adaptation to photosymbiosis, coevolution with viruses, and cryptic sex.</title>
        <authorList>
            <person name="Blanc G."/>
            <person name="Duncan G."/>
            <person name="Agarkova I."/>
            <person name="Borodovsky M."/>
            <person name="Gurnon J."/>
            <person name="Kuo A."/>
            <person name="Lindquist E."/>
            <person name="Lucas S."/>
            <person name="Pangilinan J."/>
            <person name="Polle J."/>
            <person name="Salamov A."/>
            <person name="Terry A."/>
            <person name="Yamada T."/>
            <person name="Dunigan D.D."/>
            <person name="Grigoriev I.V."/>
            <person name="Claverie J.M."/>
            <person name="Van Etten J.L."/>
        </authorList>
    </citation>
    <scope>NUCLEOTIDE SEQUENCE [LARGE SCALE GENOMIC DNA]</scope>
    <source>
        <strain evidence="7 8">NC64A</strain>
    </source>
</reference>
<dbReference type="STRING" id="554065.E1ZLE3"/>
<dbReference type="KEGG" id="cvr:CHLNCDRAFT_137169"/>
<evidence type="ECO:0000313" key="8">
    <source>
        <dbReference type="Proteomes" id="UP000008141"/>
    </source>
</evidence>
<dbReference type="Pfam" id="PF20649">
    <property type="entry name" value="COG5_C"/>
    <property type="match status" value="1"/>
</dbReference>
<organism evidence="8">
    <name type="scientific">Chlorella variabilis</name>
    <name type="common">Green alga</name>
    <dbReference type="NCBI Taxonomy" id="554065"/>
    <lineage>
        <taxon>Eukaryota</taxon>
        <taxon>Viridiplantae</taxon>
        <taxon>Chlorophyta</taxon>
        <taxon>core chlorophytes</taxon>
        <taxon>Trebouxiophyceae</taxon>
        <taxon>Chlorellales</taxon>
        <taxon>Chlorellaceae</taxon>
        <taxon>Chlorella clade</taxon>
        <taxon>Chlorella</taxon>
    </lineage>
</organism>